<dbReference type="AlphaFoldDB" id="A0A1G2IV68"/>
<evidence type="ECO:0000313" key="2">
    <source>
        <dbReference type="EMBL" id="OGZ78746.1"/>
    </source>
</evidence>
<feature type="transmembrane region" description="Helical" evidence="1">
    <location>
        <begin position="21"/>
        <end position="45"/>
    </location>
</feature>
<keyword evidence="1" id="KW-0812">Transmembrane</keyword>
<keyword evidence="1" id="KW-1133">Transmembrane helix</keyword>
<proteinExistence type="predicted"/>
<dbReference type="EMBL" id="MHPJ01000015">
    <property type="protein sequence ID" value="OGZ78746.1"/>
    <property type="molecule type" value="Genomic_DNA"/>
</dbReference>
<dbReference type="Proteomes" id="UP000178650">
    <property type="component" value="Unassembled WGS sequence"/>
</dbReference>
<organism evidence="2 3">
    <name type="scientific">Candidatus Staskawiczbacteria bacterium RIFOXYB1_FULL_37_44</name>
    <dbReference type="NCBI Taxonomy" id="1802223"/>
    <lineage>
        <taxon>Bacteria</taxon>
        <taxon>Candidatus Staskawicziibacteriota</taxon>
    </lineage>
</organism>
<keyword evidence="1" id="KW-0472">Membrane</keyword>
<accession>A0A1G2IV68</accession>
<reference evidence="2 3" key="1">
    <citation type="journal article" date="2016" name="Nat. Commun.">
        <title>Thousands of microbial genomes shed light on interconnected biogeochemical processes in an aquifer system.</title>
        <authorList>
            <person name="Anantharaman K."/>
            <person name="Brown C.T."/>
            <person name="Hug L.A."/>
            <person name="Sharon I."/>
            <person name="Castelle C.J."/>
            <person name="Probst A.J."/>
            <person name="Thomas B.C."/>
            <person name="Singh A."/>
            <person name="Wilkins M.J."/>
            <person name="Karaoz U."/>
            <person name="Brodie E.L."/>
            <person name="Williams K.H."/>
            <person name="Hubbard S.S."/>
            <person name="Banfield J.F."/>
        </authorList>
    </citation>
    <scope>NUCLEOTIDE SEQUENCE [LARGE SCALE GENOMIC DNA]</scope>
</reference>
<dbReference type="STRING" id="1802223.A2358_03015"/>
<protein>
    <submittedName>
        <fullName evidence="2">Uncharacterized protein</fullName>
    </submittedName>
</protein>
<evidence type="ECO:0000313" key="3">
    <source>
        <dbReference type="Proteomes" id="UP000178650"/>
    </source>
</evidence>
<sequence length="114" mass="12543">MQDGTSDSLTSMSFDKLSFRYVFFSLIVACALVPVIATGVALYLWGDQQTPAEKEEVEKTANVYAFTEAIRYAKDPRTGLCFAYVTSGFSTSMVLVPEEKIPCELLGVAKPRVD</sequence>
<evidence type="ECO:0000256" key="1">
    <source>
        <dbReference type="SAM" id="Phobius"/>
    </source>
</evidence>
<name>A0A1G2IV68_9BACT</name>
<comment type="caution">
    <text evidence="2">The sequence shown here is derived from an EMBL/GenBank/DDBJ whole genome shotgun (WGS) entry which is preliminary data.</text>
</comment>
<gene>
    <name evidence="2" type="ORF">A2358_03015</name>
</gene>